<dbReference type="Proteomes" id="UP001648503">
    <property type="component" value="Unassembled WGS sequence"/>
</dbReference>
<dbReference type="InterPro" id="IPR046341">
    <property type="entry name" value="SET_dom_sf"/>
</dbReference>
<evidence type="ECO:0000256" key="1">
    <source>
        <dbReference type="ARBA" id="ARBA00022723"/>
    </source>
</evidence>
<protein>
    <recommendedName>
        <fullName evidence="9">MYND-type domain-containing protein</fullName>
    </recommendedName>
</protein>
<dbReference type="Pfam" id="PF00856">
    <property type="entry name" value="SET"/>
    <property type="match status" value="1"/>
</dbReference>
<organism evidence="7 8">
    <name type="scientific">Batrachochytrium salamandrivorans</name>
    <dbReference type="NCBI Taxonomy" id="1357716"/>
    <lineage>
        <taxon>Eukaryota</taxon>
        <taxon>Fungi</taxon>
        <taxon>Fungi incertae sedis</taxon>
        <taxon>Chytridiomycota</taxon>
        <taxon>Chytridiomycota incertae sedis</taxon>
        <taxon>Chytridiomycetes</taxon>
        <taxon>Rhizophydiales</taxon>
        <taxon>Rhizophydiales incertae sedis</taxon>
        <taxon>Batrachochytrium</taxon>
    </lineage>
</organism>
<dbReference type="EMBL" id="JAFCIX010000102">
    <property type="protein sequence ID" value="KAH6598664.1"/>
    <property type="molecule type" value="Genomic_DNA"/>
</dbReference>
<accession>A0ABQ8FI84</accession>
<evidence type="ECO:0000256" key="4">
    <source>
        <dbReference type="PROSITE-ProRule" id="PRU00134"/>
    </source>
</evidence>
<evidence type="ECO:0000259" key="6">
    <source>
        <dbReference type="PROSITE" id="PS50865"/>
    </source>
</evidence>
<dbReference type="Pfam" id="PF01753">
    <property type="entry name" value="zf-MYND"/>
    <property type="match status" value="1"/>
</dbReference>
<evidence type="ECO:0000313" key="8">
    <source>
        <dbReference type="Proteomes" id="UP001648503"/>
    </source>
</evidence>
<dbReference type="PROSITE" id="PS50280">
    <property type="entry name" value="SET"/>
    <property type="match status" value="1"/>
</dbReference>
<comment type="caution">
    <text evidence="7">The sequence shown here is derived from an EMBL/GenBank/DDBJ whole genome shotgun (WGS) entry which is preliminary data.</text>
</comment>
<keyword evidence="3" id="KW-0862">Zinc</keyword>
<proteinExistence type="predicted"/>
<reference evidence="7 8" key="1">
    <citation type="submission" date="2021-02" db="EMBL/GenBank/DDBJ databases">
        <title>Variation within the Batrachochytrium salamandrivorans European outbreak.</title>
        <authorList>
            <person name="Kelly M."/>
            <person name="Pasmans F."/>
            <person name="Shea T.P."/>
            <person name="Munoz J.F."/>
            <person name="Carranza S."/>
            <person name="Cuomo C.A."/>
            <person name="Martel A."/>
        </authorList>
    </citation>
    <scope>NUCLEOTIDE SEQUENCE [LARGE SCALE GENOMIC DNA]</scope>
    <source>
        <strain evidence="7 8">AMFP18/2</strain>
    </source>
</reference>
<dbReference type="Gene3D" id="2.170.270.10">
    <property type="entry name" value="SET domain"/>
    <property type="match status" value="1"/>
</dbReference>
<dbReference type="PROSITE" id="PS50865">
    <property type="entry name" value="ZF_MYND_2"/>
    <property type="match status" value="1"/>
</dbReference>
<sequence>MADNGVCHMESVQGYGRSLIATTSIKPGQEILIESPYVAVADDMGLDRICSGCFRAAAQMQRCSACKVLQYCTQKCQRTDWPIHKMECTGFKALYPRIPPSFVRLIARILYKRNSNLKEYERIVGSLESHSDQRDTNSMTEIAALVHLVNEIVPKHMMLPSANDMIKLVCAVQVNAMTIERGTALYDRLSSTNHSCLPNACITFGLGGVARLSAMEKISPGEQITISYIDIFKRLKERQTQLKKQYYFDCLCRLCASGVNPTEDVYNTLVCPKSNETGCTGRWSFDSADSPCNVCGKLDQTARAQITERVRQAEANANTAKKLQYSDPLAAYVDASGALEILNNSVDSAHSLLLEVRTVLIELLIGKKDYLRVVELGDIQIKAWQHLRRTSMTLCGGKDGSEEGGISVLPMESSHSADVFQAAVWAMDSDLERVLEYGKRAARNLRMTHGEQHPTFMDVMEGLNDVSQELEARNSGVEFKEMKLV</sequence>
<name>A0ABQ8FI84_9FUNG</name>
<evidence type="ECO:0000259" key="5">
    <source>
        <dbReference type="PROSITE" id="PS50280"/>
    </source>
</evidence>
<dbReference type="PANTHER" id="PTHR12197">
    <property type="entry name" value="HISTONE-LYSINE N-METHYLTRANSFERASE SMYD"/>
    <property type="match status" value="1"/>
</dbReference>
<dbReference type="Gene3D" id="6.10.140.2220">
    <property type="match status" value="1"/>
</dbReference>
<evidence type="ECO:0000256" key="3">
    <source>
        <dbReference type="ARBA" id="ARBA00022833"/>
    </source>
</evidence>
<feature type="domain" description="MYND-type" evidence="6">
    <location>
        <begin position="50"/>
        <end position="88"/>
    </location>
</feature>
<evidence type="ECO:0008006" key="9">
    <source>
        <dbReference type="Google" id="ProtNLM"/>
    </source>
</evidence>
<dbReference type="InterPro" id="IPR002893">
    <property type="entry name" value="Znf_MYND"/>
</dbReference>
<keyword evidence="8" id="KW-1185">Reference proteome</keyword>
<dbReference type="InterPro" id="IPR050869">
    <property type="entry name" value="H3K4_H4K5_MeTrfase"/>
</dbReference>
<evidence type="ECO:0000313" key="7">
    <source>
        <dbReference type="EMBL" id="KAH6598664.1"/>
    </source>
</evidence>
<gene>
    <name evidence="7" type="ORF">BASA50_003699</name>
</gene>
<dbReference type="PANTHER" id="PTHR12197:SF251">
    <property type="entry name" value="EG:BACR7C10.4 PROTEIN"/>
    <property type="match status" value="1"/>
</dbReference>
<keyword evidence="2 4" id="KW-0863">Zinc-finger</keyword>
<evidence type="ECO:0000256" key="2">
    <source>
        <dbReference type="ARBA" id="ARBA00022771"/>
    </source>
</evidence>
<feature type="domain" description="SET" evidence="5">
    <location>
        <begin position="4"/>
        <end position="229"/>
    </location>
</feature>
<dbReference type="SUPFAM" id="SSF82199">
    <property type="entry name" value="SET domain"/>
    <property type="match status" value="1"/>
</dbReference>
<dbReference type="InterPro" id="IPR001214">
    <property type="entry name" value="SET_dom"/>
</dbReference>
<keyword evidence="1" id="KW-0479">Metal-binding</keyword>
<dbReference type="PROSITE" id="PS01360">
    <property type="entry name" value="ZF_MYND_1"/>
    <property type="match status" value="1"/>
</dbReference>
<dbReference type="Gene3D" id="1.10.220.160">
    <property type="match status" value="1"/>
</dbReference>